<sequence>MFSVFQPYRKRFWGEFSAPKNKNNVVKIPKKPYLPSKTCISPSEARARQKKQKTKIKGFLDTEKSVFFSC</sequence>
<dbReference type="AlphaFoldDB" id="A0A0E3SKV4"/>
<name>A0A0E3SKV4_METBA</name>
<reference evidence="1" key="1">
    <citation type="submission" date="2014-07" db="EMBL/GenBank/DDBJ databases">
        <title>Methanogenic archaea and the global carbon cycle.</title>
        <authorList>
            <person name="Henriksen J.R."/>
            <person name="Luke J."/>
            <person name="Reinhart S."/>
            <person name="Benedict M.N."/>
            <person name="Youngblut N.D."/>
            <person name="Metcalf M.E."/>
            <person name="Whitaker R.J."/>
            <person name="Metcalf W.W."/>
        </authorList>
    </citation>
    <scope>NUCLEOTIDE SEQUENCE [LARGE SCALE GENOMIC DNA]</scope>
    <source>
        <strain evidence="1">3</strain>
    </source>
</reference>
<dbReference type="KEGG" id="mbak:MSBR3_0685"/>
<protein>
    <submittedName>
        <fullName evidence="1">Uncharacterized protein</fullName>
    </submittedName>
</protein>
<keyword evidence="2" id="KW-1185">Reference proteome</keyword>
<dbReference type="EMBL" id="CP009517">
    <property type="protein sequence ID" value="AKB81263.1"/>
    <property type="molecule type" value="Genomic_DNA"/>
</dbReference>
<proteinExistence type="predicted"/>
<dbReference type="Proteomes" id="UP000033066">
    <property type="component" value="Chromosome"/>
</dbReference>
<dbReference type="HOGENOM" id="CLU_2748143_0_0_2"/>
<accession>A0A0E3SKV4</accession>
<dbReference type="PATRIC" id="fig|1434107.4.peg.912"/>
<evidence type="ECO:0000313" key="2">
    <source>
        <dbReference type="Proteomes" id="UP000033066"/>
    </source>
</evidence>
<organism evidence="1 2">
    <name type="scientific">Methanosarcina barkeri 3</name>
    <dbReference type="NCBI Taxonomy" id="1434107"/>
    <lineage>
        <taxon>Archaea</taxon>
        <taxon>Methanobacteriati</taxon>
        <taxon>Methanobacteriota</taxon>
        <taxon>Stenosarchaea group</taxon>
        <taxon>Methanomicrobia</taxon>
        <taxon>Methanosarcinales</taxon>
        <taxon>Methanosarcinaceae</taxon>
        <taxon>Methanosarcina</taxon>
    </lineage>
</organism>
<gene>
    <name evidence="1" type="ORF">MSBR3_0685</name>
</gene>
<evidence type="ECO:0000313" key="1">
    <source>
        <dbReference type="EMBL" id="AKB81263.1"/>
    </source>
</evidence>